<organism evidence="2 3">
    <name type="scientific">Saccharospirillum salsuginis</name>
    <dbReference type="NCBI Taxonomy" id="418750"/>
    <lineage>
        <taxon>Bacteria</taxon>
        <taxon>Pseudomonadati</taxon>
        <taxon>Pseudomonadota</taxon>
        <taxon>Gammaproteobacteria</taxon>
        <taxon>Oceanospirillales</taxon>
        <taxon>Saccharospirillaceae</taxon>
        <taxon>Saccharospirillum</taxon>
    </lineage>
</organism>
<sequence length="86" mass="8741">MNKKLVSQAAAASVLAGALSLAATHTLAAEDDMEKCYGVVKAGHNDCQAHGHSCQGQASVDGDSQEWVLVPAGLCEKLVGGSTEAM</sequence>
<keyword evidence="3" id="KW-1185">Reference proteome</keyword>
<evidence type="ECO:0000313" key="2">
    <source>
        <dbReference type="EMBL" id="GGX38227.1"/>
    </source>
</evidence>
<evidence type="ECO:0000256" key="1">
    <source>
        <dbReference type="SAM" id="SignalP"/>
    </source>
</evidence>
<evidence type="ECO:0008006" key="4">
    <source>
        <dbReference type="Google" id="ProtNLM"/>
    </source>
</evidence>
<dbReference type="RefSeq" id="WP_189606484.1">
    <property type="nucleotide sequence ID" value="NZ_BMXR01000001.1"/>
</dbReference>
<protein>
    <recommendedName>
        <fullName evidence="4">DUF2282 domain-containing protein</fullName>
    </recommendedName>
</protein>
<dbReference type="AlphaFoldDB" id="A0A918K020"/>
<evidence type="ECO:0000313" key="3">
    <source>
        <dbReference type="Proteomes" id="UP000626148"/>
    </source>
</evidence>
<dbReference type="Pfam" id="PF10048">
    <property type="entry name" value="DUF2282"/>
    <property type="match status" value="1"/>
</dbReference>
<name>A0A918K020_9GAMM</name>
<reference evidence="2" key="2">
    <citation type="submission" date="2020-09" db="EMBL/GenBank/DDBJ databases">
        <authorList>
            <person name="Sun Q."/>
            <person name="Kim S."/>
        </authorList>
    </citation>
    <scope>NUCLEOTIDE SEQUENCE</scope>
    <source>
        <strain evidence="2">KCTC 22169</strain>
    </source>
</reference>
<dbReference type="Proteomes" id="UP000626148">
    <property type="component" value="Unassembled WGS sequence"/>
</dbReference>
<proteinExistence type="predicted"/>
<keyword evidence="1" id="KW-0732">Signal</keyword>
<dbReference type="InterPro" id="IPR018740">
    <property type="entry name" value="DUF2282_membr"/>
</dbReference>
<gene>
    <name evidence="2" type="ORF">GCM10007392_00450</name>
</gene>
<reference evidence="2" key="1">
    <citation type="journal article" date="2014" name="Int. J. Syst. Evol. Microbiol.">
        <title>Complete genome sequence of Corynebacterium casei LMG S-19264T (=DSM 44701T), isolated from a smear-ripened cheese.</title>
        <authorList>
            <consortium name="US DOE Joint Genome Institute (JGI-PGF)"/>
            <person name="Walter F."/>
            <person name="Albersmeier A."/>
            <person name="Kalinowski J."/>
            <person name="Ruckert C."/>
        </authorList>
    </citation>
    <scope>NUCLEOTIDE SEQUENCE</scope>
    <source>
        <strain evidence="2">KCTC 22169</strain>
    </source>
</reference>
<accession>A0A918K020</accession>
<dbReference type="EMBL" id="BMXR01000001">
    <property type="protein sequence ID" value="GGX38227.1"/>
    <property type="molecule type" value="Genomic_DNA"/>
</dbReference>
<comment type="caution">
    <text evidence="2">The sequence shown here is derived from an EMBL/GenBank/DDBJ whole genome shotgun (WGS) entry which is preliminary data.</text>
</comment>
<feature type="chain" id="PRO_5037103738" description="DUF2282 domain-containing protein" evidence="1">
    <location>
        <begin position="29"/>
        <end position="86"/>
    </location>
</feature>
<feature type="signal peptide" evidence="1">
    <location>
        <begin position="1"/>
        <end position="28"/>
    </location>
</feature>